<dbReference type="GO" id="GO:0043139">
    <property type="term" value="F:5'-3' DNA helicase activity"/>
    <property type="evidence" value="ECO:0007669"/>
    <property type="project" value="TreeGrafter"/>
</dbReference>
<reference evidence="7 8" key="1">
    <citation type="submission" date="2016-11" db="EMBL/GenBank/DDBJ databases">
        <authorList>
            <person name="Jaros S."/>
            <person name="Januszkiewicz K."/>
            <person name="Wedrychowicz H."/>
        </authorList>
    </citation>
    <scope>NUCLEOTIDE SEQUENCE [LARGE SCALE GENOMIC DNA]</scope>
    <source>
        <strain evidence="7 8">CECT 7868</strain>
    </source>
</reference>
<dbReference type="Pfam" id="PF13087">
    <property type="entry name" value="AAA_12"/>
    <property type="match status" value="1"/>
</dbReference>
<evidence type="ECO:0000313" key="7">
    <source>
        <dbReference type="EMBL" id="SHI21214.1"/>
    </source>
</evidence>
<gene>
    <name evidence="7" type="ORF">VA7868_02493</name>
</gene>
<dbReference type="RefSeq" id="WP_073604148.1">
    <property type="nucleotide sequence ID" value="NZ_FQXZ01000026.1"/>
</dbReference>
<dbReference type="InterPro" id="IPR041679">
    <property type="entry name" value="DNA2/NAM7-like_C"/>
</dbReference>
<evidence type="ECO:0000256" key="4">
    <source>
        <dbReference type="ARBA" id="ARBA00022840"/>
    </source>
</evidence>
<dbReference type="Gene3D" id="3.40.50.300">
    <property type="entry name" value="P-loop containing nucleotide triphosphate hydrolases"/>
    <property type="match status" value="1"/>
</dbReference>
<evidence type="ECO:0000256" key="1">
    <source>
        <dbReference type="ARBA" id="ARBA00022741"/>
    </source>
</evidence>
<sequence length="1102" mass="124879">MTPQQEAVQVLRAWSQVEFFRTYAVPDEHESPIPSVAVKVDEFHEKQNFLLPWIATQLKPRLGIDTYKKTTYTLYLGLFDRAVLSHIAEKKWGFNPRSEEETAQRLDREGWSCFAKLTLDEHGTPLFDTLSVSTLPWAIGQLIHQQRTDLSLTLFDADNEKLKESIAQIQFGLLPLRTNPGKKVLDTDAIHALIEALYQWAGLEPKDLVLPGATSEYLFRMEFSQQPEVPDLKLTQRVYAEQTPDDEPEKEAALLPILNSAYLRDIERAARCVGRGTAGAGLMQFLGRVPERYADLYQDEALSFIAEHFHPGATPPGRWPSDLSEHLSFMQQFAVNASLKSLAEEGLMSVNTPPGTGATSVVQNVVAQNVVARAKVLAGLNDVSEGLTKDGFLHPALTGFEMVLASDHYRDAEQMTRELSEVTSLAKCYQHLSCIRPVAHQMSALRHRNRLQPVKNPDERVWSTIAAVLGTKQKRGDFCERVFQENFWKKEPPAERDPASDHLNLWQYKQQYTGLTFEAAKQQFQTALADYESLNTSFVKYDELRQAQEESRQLQTSLKAQLSSLKQTETTLRISLAAHQENQASLKREIEAAQTKLEAIYPEQPGFFARLFNLGTNQQYQQRLQQQVDHLAELQRQLDDETQTAEEHQHELDVNLHHQVAIERQYEEIKADLVENQQVLIQIKEQLKECQLPGDDLRMTDPQVQRQSFWHNRKTNQLRSEVFITAMTLHEAWIMEALDNRHFAAQFRELENLLTAAPVSQKNLSPLALWQMLFMLTPVISTSLPAFSRMFASLPEQSLGWLMILQAGEVEPQAAVGALMRTKRTLVMGDSQQSPAPMIAPPQLIQAQLSDSMGDGWLQWDPASWSLQQIADRVNPYGCRLDIAGQSQWIGIPLWVHRGCTEPMFSLANQFAYHNRLIPVQDGSIAARPHPVLGENRWIHTPGRCTDKQYKEAVGAETLALLMQAAVQPERVEEIYILSPFKAVVSGVRDYLTAHGESLLAALGWDQHTFNHFLRHHTGTISDFQGQSNETVVLLLGCDIEKRSSAEWFTAMPNLLNVALMCARRHLFVIGDATIWSDKPYVESLCHMLLKEEDRQIAAGEI</sequence>
<dbReference type="STRING" id="1216006.VA7868_02493"/>
<evidence type="ECO:0000313" key="8">
    <source>
        <dbReference type="Proteomes" id="UP000184608"/>
    </source>
</evidence>
<keyword evidence="5" id="KW-0175">Coiled coil</keyword>
<dbReference type="InterPro" id="IPR027417">
    <property type="entry name" value="P-loop_NTPase"/>
</dbReference>
<organism evidence="7 8">
    <name type="scientific">Vibrio aerogenes CECT 7868</name>
    <dbReference type="NCBI Taxonomy" id="1216006"/>
    <lineage>
        <taxon>Bacteria</taxon>
        <taxon>Pseudomonadati</taxon>
        <taxon>Pseudomonadota</taxon>
        <taxon>Gammaproteobacteria</taxon>
        <taxon>Vibrionales</taxon>
        <taxon>Vibrionaceae</taxon>
        <taxon>Vibrio</taxon>
    </lineage>
</organism>
<dbReference type="GO" id="GO:0016787">
    <property type="term" value="F:hydrolase activity"/>
    <property type="evidence" value="ECO:0007669"/>
    <property type="project" value="UniProtKB-KW"/>
</dbReference>
<dbReference type="PANTHER" id="PTHR43788">
    <property type="entry name" value="DNA2/NAM7 HELICASE FAMILY MEMBER"/>
    <property type="match status" value="1"/>
</dbReference>
<evidence type="ECO:0000256" key="2">
    <source>
        <dbReference type="ARBA" id="ARBA00022801"/>
    </source>
</evidence>
<feature type="domain" description="DNA2/NAM7 helicase-like C-terminal" evidence="6">
    <location>
        <begin position="958"/>
        <end position="1073"/>
    </location>
</feature>
<dbReference type="OrthoDB" id="9757917at2"/>
<feature type="coiled-coil region" evidence="5">
    <location>
        <begin position="544"/>
        <end position="651"/>
    </location>
</feature>
<evidence type="ECO:0000256" key="5">
    <source>
        <dbReference type="SAM" id="Coils"/>
    </source>
</evidence>
<keyword evidence="1" id="KW-0547">Nucleotide-binding</keyword>
<proteinExistence type="predicted"/>
<protein>
    <recommendedName>
        <fullName evidence="6">DNA2/NAM7 helicase-like C-terminal domain-containing protein</fullName>
    </recommendedName>
</protein>
<dbReference type="PANTHER" id="PTHR43788:SF8">
    <property type="entry name" value="DNA-BINDING PROTEIN SMUBP-2"/>
    <property type="match status" value="1"/>
</dbReference>
<accession>A0A1M5ZAG6</accession>
<keyword evidence="4" id="KW-0067">ATP-binding</keyword>
<keyword evidence="3" id="KW-0347">Helicase</keyword>
<dbReference type="InterPro" id="IPR050534">
    <property type="entry name" value="Coronavir_polyprotein_1ab"/>
</dbReference>
<dbReference type="GO" id="GO:0005524">
    <property type="term" value="F:ATP binding"/>
    <property type="evidence" value="ECO:0007669"/>
    <property type="project" value="UniProtKB-KW"/>
</dbReference>
<evidence type="ECO:0000256" key="3">
    <source>
        <dbReference type="ARBA" id="ARBA00022806"/>
    </source>
</evidence>
<keyword evidence="8" id="KW-1185">Reference proteome</keyword>
<dbReference type="EMBL" id="FQXZ01000026">
    <property type="protein sequence ID" value="SHI21214.1"/>
    <property type="molecule type" value="Genomic_DNA"/>
</dbReference>
<keyword evidence="2" id="KW-0378">Hydrolase</keyword>
<name>A0A1M5ZAG6_9VIBR</name>
<dbReference type="SUPFAM" id="SSF52540">
    <property type="entry name" value="P-loop containing nucleoside triphosphate hydrolases"/>
    <property type="match status" value="1"/>
</dbReference>
<evidence type="ECO:0000259" key="6">
    <source>
        <dbReference type="Pfam" id="PF13087"/>
    </source>
</evidence>
<dbReference type="AlphaFoldDB" id="A0A1M5ZAG6"/>
<dbReference type="Proteomes" id="UP000184608">
    <property type="component" value="Unassembled WGS sequence"/>
</dbReference>